<dbReference type="Proteomes" id="UP001219525">
    <property type="component" value="Unassembled WGS sequence"/>
</dbReference>
<keyword evidence="3" id="KW-1185">Reference proteome</keyword>
<protein>
    <recommendedName>
        <fullName evidence="4">RNase H type-1 domain-containing protein</fullName>
    </recommendedName>
</protein>
<sequence length="259" mass="28568">MVKCINKYGIRFEAVNPPAEVLKAMPLWHHPGEDKNKRQENNGQRARCLRTNHAALTIGDGLELAVRLENPAHLTQTLCECAECDNDRVRHGCEDPHACAAKAASRLKQIHPRWIPGPSDQDRELEPAGLDDDNEIFVPPGKITSLAQGLRVMTNRGGEPAERPAPRPRRRAQELPRVQHSVVYVAGVVHTPPGEMSTAAAAFSLEGDEHERMGRCIPAASDQSQYVAEFFATLAALRSINENTPLTIYCTISFNSNNT</sequence>
<comment type="caution">
    <text evidence="2">The sequence shown here is derived from an EMBL/GenBank/DDBJ whole genome shotgun (WGS) entry which is preliminary data.</text>
</comment>
<evidence type="ECO:0000313" key="3">
    <source>
        <dbReference type="Proteomes" id="UP001219525"/>
    </source>
</evidence>
<feature type="region of interest" description="Disordered" evidence="1">
    <location>
        <begin position="155"/>
        <end position="174"/>
    </location>
</feature>
<evidence type="ECO:0008006" key="4">
    <source>
        <dbReference type="Google" id="ProtNLM"/>
    </source>
</evidence>
<organism evidence="2 3">
    <name type="scientific">Mycena pura</name>
    <dbReference type="NCBI Taxonomy" id="153505"/>
    <lineage>
        <taxon>Eukaryota</taxon>
        <taxon>Fungi</taxon>
        <taxon>Dikarya</taxon>
        <taxon>Basidiomycota</taxon>
        <taxon>Agaricomycotina</taxon>
        <taxon>Agaricomycetes</taxon>
        <taxon>Agaricomycetidae</taxon>
        <taxon>Agaricales</taxon>
        <taxon>Marasmiineae</taxon>
        <taxon>Mycenaceae</taxon>
        <taxon>Mycena</taxon>
    </lineage>
</organism>
<dbReference type="AlphaFoldDB" id="A0AAD6Y5H7"/>
<proteinExistence type="predicted"/>
<dbReference type="EMBL" id="JARJCW010000121">
    <property type="protein sequence ID" value="KAJ7192374.1"/>
    <property type="molecule type" value="Genomic_DNA"/>
</dbReference>
<gene>
    <name evidence="2" type="ORF">GGX14DRAFT_380194</name>
</gene>
<evidence type="ECO:0000256" key="1">
    <source>
        <dbReference type="SAM" id="MobiDB-lite"/>
    </source>
</evidence>
<accession>A0AAD6Y5H7</accession>
<reference evidence="2" key="1">
    <citation type="submission" date="2023-03" db="EMBL/GenBank/DDBJ databases">
        <title>Massive genome expansion in bonnet fungi (Mycena s.s.) driven by repeated elements and novel gene families across ecological guilds.</title>
        <authorList>
            <consortium name="Lawrence Berkeley National Laboratory"/>
            <person name="Harder C.B."/>
            <person name="Miyauchi S."/>
            <person name="Viragh M."/>
            <person name="Kuo A."/>
            <person name="Thoen E."/>
            <person name="Andreopoulos B."/>
            <person name="Lu D."/>
            <person name="Skrede I."/>
            <person name="Drula E."/>
            <person name="Henrissat B."/>
            <person name="Morin E."/>
            <person name="Kohler A."/>
            <person name="Barry K."/>
            <person name="LaButti K."/>
            <person name="Morin E."/>
            <person name="Salamov A."/>
            <person name="Lipzen A."/>
            <person name="Mereny Z."/>
            <person name="Hegedus B."/>
            <person name="Baldrian P."/>
            <person name="Stursova M."/>
            <person name="Weitz H."/>
            <person name="Taylor A."/>
            <person name="Grigoriev I.V."/>
            <person name="Nagy L.G."/>
            <person name="Martin F."/>
            <person name="Kauserud H."/>
        </authorList>
    </citation>
    <scope>NUCLEOTIDE SEQUENCE</scope>
    <source>
        <strain evidence="2">9144</strain>
    </source>
</reference>
<feature type="region of interest" description="Disordered" evidence="1">
    <location>
        <begin position="113"/>
        <end position="136"/>
    </location>
</feature>
<name>A0AAD6Y5H7_9AGAR</name>
<evidence type="ECO:0000313" key="2">
    <source>
        <dbReference type="EMBL" id="KAJ7192374.1"/>
    </source>
</evidence>